<evidence type="ECO:0000256" key="8">
    <source>
        <dbReference type="ARBA" id="ARBA00022833"/>
    </source>
</evidence>
<comment type="catalytic activity">
    <reaction evidence="1 15">
        <text>Preferential cleavage of bonds with hydrophobic residues in P1'. Also 3-Asn-|-Gln-4 and 8-Gly-|-Ser-9 bonds in insulin B chain.</text>
        <dbReference type="EC" id="3.4.24.39"/>
    </reaction>
</comment>
<dbReference type="GO" id="GO:0006508">
    <property type="term" value="P:proteolysis"/>
    <property type="evidence" value="ECO:0007669"/>
    <property type="project" value="UniProtKB-KW"/>
</dbReference>
<keyword evidence="10" id="KW-0865">Zymogen</keyword>
<feature type="binding site" evidence="13">
    <location>
        <position position="317"/>
    </location>
    <ligand>
        <name>Zn(2+)</name>
        <dbReference type="ChEBI" id="CHEBI:29105"/>
        <note>catalytic</note>
    </ligand>
</feature>
<protein>
    <recommendedName>
        <fullName evidence="15">Neutral protease 2</fullName>
        <ecNumber evidence="15">3.4.24.39</ecNumber>
    </recommendedName>
    <alternativeName>
        <fullName evidence="15">Deuterolysin</fullName>
    </alternativeName>
</protein>
<dbReference type="EC" id="3.4.24.39" evidence="15"/>
<dbReference type="OrthoDB" id="412874at2759"/>
<dbReference type="Gene3D" id="2.60.40.2970">
    <property type="match status" value="1"/>
</dbReference>
<dbReference type="AlphaFoldDB" id="A0A0F8VBT0"/>
<evidence type="ECO:0000256" key="4">
    <source>
        <dbReference type="ARBA" id="ARBA00022685"/>
    </source>
</evidence>
<evidence type="ECO:0000313" key="17">
    <source>
        <dbReference type="Proteomes" id="UP000034291"/>
    </source>
</evidence>
<evidence type="ECO:0000256" key="10">
    <source>
        <dbReference type="ARBA" id="ARBA00023145"/>
    </source>
</evidence>
<dbReference type="GO" id="GO:0004222">
    <property type="term" value="F:metalloendopeptidase activity"/>
    <property type="evidence" value="ECO:0007669"/>
    <property type="project" value="InterPro"/>
</dbReference>
<comment type="cofactor">
    <cofactor evidence="13 15">
        <name>Zn(2+)</name>
        <dbReference type="ChEBI" id="CHEBI:29105"/>
    </cofactor>
    <text evidence="13 15">Binds 1 zinc ion per subunit.</text>
</comment>
<evidence type="ECO:0000313" key="16">
    <source>
        <dbReference type="EMBL" id="KKK20506.1"/>
    </source>
</evidence>
<dbReference type="EMBL" id="JZBS01002007">
    <property type="protein sequence ID" value="KKK20506.1"/>
    <property type="molecule type" value="Genomic_DNA"/>
</dbReference>
<reference evidence="16 17" key="1">
    <citation type="submission" date="2015-02" db="EMBL/GenBank/DDBJ databases">
        <title>Draft Genome Sequences of Two Closely-Related Aflatoxigenic Aspergillus Species Obtained from the Cote d'Ivoire.</title>
        <authorList>
            <person name="Moore G.G."/>
            <person name="Beltz S.B."/>
            <person name="Mack B.M."/>
        </authorList>
    </citation>
    <scope>NUCLEOTIDE SEQUENCE [LARGE SCALE GENOMIC DNA]</scope>
    <source>
        <strain evidence="16 17">SRRC1468</strain>
    </source>
</reference>
<feature type="disulfide bond" evidence="14">
    <location>
        <begin position="181"/>
        <end position="252"/>
    </location>
</feature>
<dbReference type="PANTHER" id="PTHR37016">
    <property type="match status" value="1"/>
</dbReference>
<comment type="caution">
    <text evidence="16">The sequence shown here is derived from an EMBL/GenBank/DDBJ whole genome shotgun (WGS) entry which is preliminary data.</text>
</comment>
<keyword evidence="5 13" id="KW-0479">Metal-binding</keyword>
<evidence type="ECO:0000256" key="12">
    <source>
        <dbReference type="PIRSR" id="PIRSR601384-1"/>
    </source>
</evidence>
<dbReference type="InterPro" id="IPR001384">
    <property type="entry name" value="Peptidase_M35"/>
</dbReference>
<dbReference type="STRING" id="308745.A0A0F8VBT0"/>
<keyword evidence="15" id="KW-0964">Secreted</keyword>
<evidence type="ECO:0000256" key="15">
    <source>
        <dbReference type="RuleBase" id="RU361126"/>
    </source>
</evidence>
<evidence type="ECO:0000256" key="2">
    <source>
        <dbReference type="ARBA" id="ARBA00010279"/>
    </source>
</evidence>
<keyword evidence="7 15" id="KW-0378">Hydrolase</keyword>
<evidence type="ECO:0000256" key="7">
    <source>
        <dbReference type="ARBA" id="ARBA00022801"/>
    </source>
</evidence>
<keyword evidence="11" id="KW-1015">Disulfide bond</keyword>
<organism evidence="16 17">
    <name type="scientific">Aspergillus rambellii</name>
    <dbReference type="NCBI Taxonomy" id="308745"/>
    <lineage>
        <taxon>Eukaryota</taxon>
        <taxon>Fungi</taxon>
        <taxon>Dikarya</taxon>
        <taxon>Ascomycota</taxon>
        <taxon>Pezizomycotina</taxon>
        <taxon>Eurotiomycetes</taxon>
        <taxon>Eurotiomycetidae</taxon>
        <taxon>Eurotiales</taxon>
        <taxon>Aspergillaceae</taxon>
        <taxon>Aspergillus</taxon>
        <taxon>Aspergillus subgen. Nidulantes</taxon>
    </lineage>
</organism>
<keyword evidence="8 13" id="KW-0862">Zinc</keyword>
<evidence type="ECO:0000256" key="13">
    <source>
        <dbReference type="PIRSR" id="PIRSR601384-2"/>
    </source>
</evidence>
<evidence type="ECO:0000256" key="9">
    <source>
        <dbReference type="ARBA" id="ARBA00023049"/>
    </source>
</evidence>
<evidence type="ECO:0000256" key="14">
    <source>
        <dbReference type="PIRSR" id="PIRSR601384-3"/>
    </source>
</evidence>
<dbReference type="InterPro" id="IPR050414">
    <property type="entry name" value="Fungal_M35_metalloproteases"/>
</dbReference>
<dbReference type="GO" id="GO:0046872">
    <property type="term" value="F:metal ion binding"/>
    <property type="evidence" value="ECO:0007669"/>
    <property type="project" value="UniProtKB-KW"/>
</dbReference>
<dbReference type="InterPro" id="IPR024079">
    <property type="entry name" value="MetalloPept_cat_dom_sf"/>
</dbReference>
<name>A0A0F8VBT0_9EURO</name>
<keyword evidence="6 15" id="KW-0732">Signal</keyword>
<proteinExistence type="inferred from homology"/>
<feature type="binding site" evidence="13">
    <location>
        <position position="302"/>
    </location>
    <ligand>
        <name>Zn(2+)</name>
        <dbReference type="ChEBI" id="CHEBI:29105"/>
        <note>catalytic</note>
    </ligand>
</feature>
<keyword evidence="3 15" id="KW-0645">Protease</keyword>
<feature type="binding site" evidence="13">
    <location>
        <position position="306"/>
    </location>
    <ligand>
        <name>Zn(2+)</name>
        <dbReference type="ChEBI" id="CHEBI:29105"/>
        <note>catalytic</note>
    </ligand>
</feature>
<dbReference type="GO" id="GO:0005576">
    <property type="term" value="C:extracellular region"/>
    <property type="evidence" value="ECO:0007669"/>
    <property type="project" value="UniProtKB-SubCell"/>
</dbReference>
<dbReference type="SUPFAM" id="SSF55486">
    <property type="entry name" value="Metalloproteases ('zincins'), catalytic domain"/>
    <property type="match status" value="1"/>
</dbReference>
<dbReference type="Gene3D" id="3.40.390.10">
    <property type="entry name" value="Collagenase (Catalytic Domain)"/>
    <property type="match status" value="1"/>
</dbReference>
<comment type="subcellular location">
    <subcellularLocation>
        <location evidence="15">Secreted</location>
    </subcellularLocation>
</comment>
<evidence type="ECO:0000256" key="1">
    <source>
        <dbReference type="ARBA" id="ARBA00001187"/>
    </source>
</evidence>
<keyword evidence="17" id="KW-1185">Reference proteome</keyword>
<accession>A0A0F8VBT0</accession>
<feature type="active site" evidence="12">
    <location>
        <position position="303"/>
    </location>
</feature>
<evidence type="ECO:0000256" key="5">
    <source>
        <dbReference type="ARBA" id="ARBA00022723"/>
    </source>
</evidence>
<dbReference type="PANTHER" id="PTHR37016:SF3">
    <property type="entry name" value="NEUTRAL PROTEASE 2-RELATED"/>
    <property type="match status" value="1"/>
</dbReference>
<comment type="similarity">
    <text evidence="2 15">Belongs to the peptidase M35 family.</text>
</comment>
<sequence>MHFITPLALLATFHGVSATLLDVTRSAPGLNVTLTKVGNTQIKAVVENAGSENVTFVHLNFFKDSAPVKKVSLFRGDSEVEFHGIKYRVKSQNLTESALTSLAPGATIEDVIDIASTSDLSEGGPITIRASGQVPIVTGDRITGSVPFSSNELTIEVNGTEAATVSKAVKTLDRRTKLSSCSGSESSALQTALKNTVSLANAAAKAALDGDKRFVTFFKTDSSSVRSDVAARLQAVAKEAGSTSSGSTTYHCTDVYGYCETNVLAYTLPSSNTIANCAIYYSILPALAKTCYDQDQATTTLHEFTHAPGVYSPGTDDLGYGYNAATALNSADALNNADSYALFANCASPYLA</sequence>
<keyword evidence="4 15" id="KW-0165">Cleavage on pair of basic residues</keyword>
<dbReference type="PRINTS" id="PR00768">
    <property type="entry name" value="DEUTEROLYSIN"/>
</dbReference>
<evidence type="ECO:0000256" key="6">
    <source>
        <dbReference type="ARBA" id="ARBA00022729"/>
    </source>
</evidence>
<feature type="disulfide bond" evidence="14">
    <location>
        <begin position="259"/>
        <end position="277"/>
    </location>
</feature>
<evidence type="ECO:0000256" key="11">
    <source>
        <dbReference type="ARBA" id="ARBA00023157"/>
    </source>
</evidence>
<dbReference type="Pfam" id="PF02102">
    <property type="entry name" value="Peptidase_M35"/>
    <property type="match status" value="1"/>
</dbReference>
<keyword evidence="9 15" id="KW-0482">Metalloprotease</keyword>
<dbReference type="Proteomes" id="UP000034291">
    <property type="component" value="Unassembled WGS sequence"/>
</dbReference>
<comment type="function">
    <text evidence="15">Secreted metalloproteinase that allows assimilation of proteinaceous substrates. Shows high activities on basic nuclear substrates such as histone and protamine.</text>
</comment>
<feature type="chain" id="PRO_5005117626" description="Neutral protease 2" evidence="15">
    <location>
        <begin position="19"/>
        <end position="352"/>
    </location>
</feature>
<evidence type="ECO:0000256" key="3">
    <source>
        <dbReference type="ARBA" id="ARBA00022670"/>
    </source>
</evidence>
<gene>
    <name evidence="16" type="ORF">ARAM_001101</name>
</gene>
<feature type="signal peptide" evidence="15">
    <location>
        <begin position="1"/>
        <end position="18"/>
    </location>
</feature>
<dbReference type="CDD" id="cd11008">
    <property type="entry name" value="M35_deuterolysin_like"/>
    <property type="match status" value="1"/>
</dbReference>